<reference evidence="7 8" key="2">
    <citation type="submission" date="2016-05" db="EMBL/GenBank/DDBJ databases">
        <title>Lineage-specific infection strategies underlie the spectrum of fungal disease in amphibians.</title>
        <authorList>
            <person name="Cuomo C.A."/>
            <person name="Farrer R.A."/>
            <person name="James T."/>
            <person name="Longcore J."/>
            <person name="Birren B."/>
        </authorList>
    </citation>
    <scope>NUCLEOTIDE SEQUENCE [LARGE SCALE GENOMIC DNA]</scope>
    <source>
        <strain evidence="7 8">JEL423</strain>
    </source>
</reference>
<comment type="similarity">
    <text evidence="2">Belongs to the class-I pyridoxal-phosphate-dependent aminotransferase family.</text>
</comment>
<feature type="domain" description="Aminotransferase class I/classII large" evidence="6">
    <location>
        <begin position="125"/>
        <end position="459"/>
    </location>
</feature>
<protein>
    <recommendedName>
        <fullName evidence="6">Aminotransferase class I/classII large domain-containing protein</fullName>
    </recommendedName>
</protein>
<evidence type="ECO:0000256" key="3">
    <source>
        <dbReference type="ARBA" id="ARBA00022576"/>
    </source>
</evidence>
<dbReference type="SUPFAM" id="SSF53383">
    <property type="entry name" value="PLP-dependent transferases"/>
    <property type="match status" value="1"/>
</dbReference>
<evidence type="ECO:0000259" key="6">
    <source>
        <dbReference type="Pfam" id="PF00155"/>
    </source>
</evidence>
<evidence type="ECO:0000256" key="1">
    <source>
        <dbReference type="ARBA" id="ARBA00001933"/>
    </source>
</evidence>
<keyword evidence="3" id="KW-0032">Aminotransferase</keyword>
<dbReference type="GO" id="GO:1901605">
    <property type="term" value="P:alpha-amino acid metabolic process"/>
    <property type="evidence" value="ECO:0007669"/>
    <property type="project" value="TreeGrafter"/>
</dbReference>
<dbReference type="GO" id="GO:0030170">
    <property type="term" value="F:pyridoxal phosphate binding"/>
    <property type="evidence" value="ECO:0007669"/>
    <property type="project" value="InterPro"/>
</dbReference>
<accession>A0A177WUV5</accession>
<reference evidence="7 8" key="1">
    <citation type="submission" date="2006-10" db="EMBL/GenBank/DDBJ databases">
        <title>The Genome Sequence of Batrachochytrium dendrobatidis JEL423.</title>
        <authorList>
            <consortium name="The Broad Institute Genome Sequencing Platform"/>
            <person name="Birren B."/>
            <person name="Lander E."/>
            <person name="Galagan J."/>
            <person name="Cuomo C."/>
            <person name="Devon K."/>
            <person name="Jaffe D."/>
            <person name="Butler J."/>
            <person name="Alvarez P."/>
            <person name="Gnerre S."/>
            <person name="Grabherr M."/>
            <person name="Kleber M."/>
            <person name="Mauceli E."/>
            <person name="Brockman W."/>
            <person name="Young S."/>
            <person name="LaButti K."/>
            <person name="Sykes S."/>
            <person name="DeCaprio D."/>
            <person name="Crawford M."/>
            <person name="Koehrsen M."/>
            <person name="Engels R."/>
            <person name="Montgomery P."/>
            <person name="Pearson M."/>
            <person name="Howarth C."/>
            <person name="Larson L."/>
            <person name="White J."/>
            <person name="O'Leary S."/>
            <person name="Kodira C."/>
            <person name="Zeng Q."/>
            <person name="Yandava C."/>
            <person name="Alvarado L."/>
            <person name="Longcore J."/>
            <person name="James T."/>
        </authorList>
    </citation>
    <scope>NUCLEOTIDE SEQUENCE [LARGE SCALE GENOMIC DNA]</scope>
    <source>
        <strain evidence="7 8">JEL423</strain>
    </source>
</reference>
<organism evidence="7 8">
    <name type="scientific">Batrachochytrium dendrobatidis (strain JEL423)</name>
    <dbReference type="NCBI Taxonomy" id="403673"/>
    <lineage>
        <taxon>Eukaryota</taxon>
        <taxon>Fungi</taxon>
        <taxon>Fungi incertae sedis</taxon>
        <taxon>Chytridiomycota</taxon>
        <taxon>Chytridiomycota incertae sedis</taxon>
        <taxon>Chytridiomycetes</taxon>
        <taxon>Rhizophydiales</taxon>
        <taxon>Rhizophydiales incertae sedis</taxon>
        <taxon>Batrachochytrium</taxon>
    </lineage>
</organism>
<comment type="cofactor">
    <cofactor evidence="1">
        <name>pyridoxal 5'-phosphate</name>
        <dbReference type="ChEBI" id="CHEBI:597326"/>
    </cofactor>
</comment>
<name>A0A177WUV5_BATDL</name>
<dbReference type="InterPro" id="IPR050859">
    <property type="entry name" value="Class-I_PLP-dep_aminotransf"/>
</dbReference>
<dbReference type="InterPro" id="IPR015421">
    <property type="entry name" value="PyrdxlP-dep_Trfase_major"/>
</dbReference>
<gene>
    <name evidence="7" type="ORF">BDEG_27157</name>
</gene>
<dbReference type="eggNOG" id="KOG0634">
    <property type="taxonomic scope" value="Eukaryota"/>
</dbReference>
<sequence>MTIASLLLRPVKHCKAILSSAAISSSTMNSFSSVASSEKSDSSSLSVSMQLATAKKPITDYTEYFSPRAAARRPSAIRDLATLVNVPGMISLGGGNPHPSTFPFASIQYTLKSGEVIDIPTEQVKQALQYSATPGLEKFVEWLKKFQVHEHGRDPLEFDVCIGNGSQDLLTKAIDAFVTDGGSVMMECPAYVGMIAYVRPTGANIVEIPSDADGLNPDAMEKTLANWPDVKTRPKILYTVPTAGNPTGVTTSLARKKRVYEVARKYNVVIMEDDPYYFLQFGEKRDPSYFSFDVDGRVLRFDSLSKVLSGGARIGWVSGPKMLVERIILHSMGSNLHPSGISQIMMYSLLEKWGIEGFLEHNRKVAAFYKEKCDAFMSSAKRHLDGIAEFVAPKAGMFVWMKLIGIDDSTDLIKRKALEKKVLLVPGIEFLPNARATPYVRASYSLATKEDIDLALQRLRELVLEARDKK</sequence>
<proteinExistence type="inferred from homology"/>
<dbReference type="PANTHER" id="PTHR42790">
    <property type="entry name" value="AMINOTRANSFERASE"/>
    <property type="match status" value="1"/>
</dbReference>
<dbReference type="Proteomes" id="UP000077115">
    <property type="component" value="Unassembled WGS sequence"/>
</dbReference>
<evidence type="ECO:0000256" key="5">
    <source>
        <dbReference type="ARBA" id="ARBA00022898"/>
    </source>
</evidence>
<keyword evidence="5" id="KW-0663">Pyridoxal phosphate</keyword>
<dbReference type="STRING" id="403673.A0A177WUV5"/>
<dbReference type="Pfam" id="PF00155">
    <property type="entry name" value="Aminotran_1_2"/>
    <property type="match status" value="1"/>
</dbReference>
<dbReference type="GO" id="GO:0047315">
    <property type="term" value="F:kynurenine-glyoxylate transaminase activity"/>
    <property type="evidence" value="ECO:0007669"/>
    <property type="project" value="UniProtKB-ARBA"/>
</dbReference>
<evidence type="ECO:0000313" key="7">
    <source>
        <dbReference type="EMBL" id="OAJ43843.1"/>
    </source>
</evidence>
<evidence type="ECO:0000256" key="2">
    <source>
        <dbReference type="ARBA" id="ARBA00007441"/>
    </source>
</evidence>
<dbReference type="GO" id="GO:0005759">
    <property type="term" value="C:mitochondrial matrix"/>
    <property type="evidence" value="ECO:0007669"/>
    <property type="project" value="UniProtKB-ARBA"/>
</dbReference>
<dbReference type="InterPro" id="IPR015424">
    <property type="entry name" value="PyrdxlP-dep_Trfase"/>
</dbReference>
<dbReference type="GO" id="GO:0047536">
    <property type="term" value="F:2-aminoadipate transaminase activity"/>
    <property type="evidence" value="ECO:0007669"/>
    <property type="project" value="UniProtKB-ARBA"/>
</dbReference>
<dbReference type="FunFam" id="3.90.1150.10:FF:000166">
    <property type="entry name" value="Kynurenine/alpha-aminoadipate aminotransferase, mitochondrial"/>
    <property type="match status" value="1"/>
</dbReference>
<dbReference type="EMBL" id="DS022311">
    <property type="protein sequence ID" value="OAJ43843.1"/>
    <property type="molecule type" value="Genomic_DNA"/>
</dbReference>
<dbReference type="CDD" id="cd00609">
    <property type="entry name" value="AAT_like"/>
    <property type="match status" value="1"/>
</dbReference>
<dbReference type="OrthoDB" id="691673at2759"/>
<dbReference type="FunFam" id="3.40.640.10:FF:000071">
    <property type="entry name" value="Kynurenine/alpha-aminoadipate aminotransferase, mitochondrial"/>
    <property type="match status" value="1"/>
</dbReference>
<dbReference type="Gene3D" id="3.40.640.10">
    <property type="entry name" value="Type I PLP-dependent aspartate aminotransferase-like (Major domain)"/>
    <property type="match status" value="1"/>
</dbReference>
<keyword evidence="4" id="KW-0808">Transferase</keyword>
<dbReference type="PANTHER" id="PTHR42790:SF19">
    <property type="entry name" value="KYNURENINE_ALPHA-AMINOADIPATE AMINOTRANSFERASE, MITOCHONDRIAL"/>
    <property type="match status" value="1"/>
</dbReference>
<dbReference type="VEuPathDB" id="FungiDB:BDEG_27157"/>
<evidence type="ECO:0000256" key="4">
    <source>
        <dbReference type="ARBA" id="ARBA00022679"/>
    </source>
</evidence>
<evidence type="ECO:0000313" key="8">
    <source>
        <dbReference type="Proteomes" id="UP000077115"/>
    </source>
</evidence>
<dbReference type="AlphaFoldDB" id="A0A177WUV5"/>
<dbReference type="InterPro" id="IPR004839">
    <property type="entry name" value="Aminotransferase_I/II_large"/>
</dbReference>